<evidence type="ECO:0000313" key="7">
    <source>
        <dbReference type="Proteomes" id="UP000279994"/>
    </source>
</evidence>
<dbReference type="InterPro" id="IPR011251">
    <property type="entry name" value="Luciferase-like_dom"/>
</dbReference>
<evidence type="ECO:0000256" key="1">
    <source>
        <dbReference type="ARBA" id="ARBA00022630"/>
    </source>
</evidence>
<keyword evidence="7" id="KW-1185">Reference proteome</keyword>
<dbReference type="Pfam" id="PF00296">
    <property type="entry name" value="Bac_luciferase"/>
    <property type="match status" value="1"/>
</dbReference>
<comment type="caution">
    <text evidence="6">The sequence shown here is derived from an EMBL/GenBank/DDBJ whole genome shotgun (WGS) entry which is preliminary data.</text>
</comment>
<dbReference type="EMBL" id="RJSF01000047">
    <property type="protein sequence ID" value="RNM11681.1"/>
    <property type="molecule type" value="Genomic_DNA"/>
</dbReference>
<dbReference type="PANTHER" id="PTHR42847">
    <property type="entry name" value="ALKANESULFONATE MONOOXYGENASE"/>
    <property type="match status" value="1"/>
</dbReference>
<dbReference type="GO" id="GO:0046306">
    <property type="term" value="P:alkanesulfonate catabolic process"/>
    <property type="evidence" value="ECO:0007669"/>
    <property type="project" value="TreeGrafter"/>
</dbReference>
<protein>
    <submittedName>
        <fullName evidence="6">LLM class flavin-dependent oxidoreductase</fullName>
    </submittedName>
</protein>
<keyword evidence="2" id="KW-0288">FMN</keyword>
<gene>
    <name evidence="6" type="ORF">EFL26_21190</name>
</gene>
<dbReference type="InterPro" id="IPR050172">
    <property type="entry name" value="SsuD_RutA_monooxygenase"/>
</dbReference>
<keyword evidence="1" id="KW-0285">Flavoprotein</keyword>
<evidence type="ECO:0000256" key="4">
    <source>
        <dbReference type="ARBA" id="ARBA00023033"/>
    </source>
</evidence>
<evidence type="ECO:0000259" key="5">
    <source>
        <dbReference type="Pfam" id="PF00296"/>
    </source>
</evidence>
<dbReference type="InterPro" id="IPR036661">
    <property type="entry name" value="Luciferase-like_sf"/>
</dbReference>
<dbReference type="GO" id="GO:0008726">
    <property type="term" value="F:alkanesulfonate monooxygenase activity"/>
    <property type="evidence" value="ECO:0007669"/>
    <property type="project" value="TreeGrafter"/>
</dbReference>
<dbReference type="SUPFAM" id="SSF51679">
    <property type="entry name" value="Bacterial luciferase-like"/>
    <property type="match status" value="1"/>
</dbReference>
<proteinExistence type="predicted"/>
<evidence type="ECO:0000313" key="6">
    <source>
        <dbReference type="EMBL" id="RNM11681.1"/>
    </source>
</evidence>
<dbReference type="CDD" id="cd01094">
    <property type="entry name" value="Alkanesulfonate_monoxygenase"/>
    <property type="match status" value="1"/>
</dbReference>
<dbReference type="PANTHER" id="PTHR42847:SF4">
    <property type="entry name" value="ALKANESULFONATE MONOOXYGENASE-RELATED"/>
    <property type="match status" value="1"/>
</dbReference>
<reference evidence="6 7" key="1">
    <citation type="submission" date="2018-11" db="EMBL/GenBank/DDBJ databases">
        <authorList>
            <person name="Li F."/>
        </authorList>
    </citation>
    <scope>NUCLEOTIDE SEQUENCE [LARGE SCALE GENOMIC DNA]</scope>
    <source>
        <strain evidence="6 7">Gsoil 818</strain>
    </source>
</reference>
<dbReference type="RefSeq" id="WP_123224911.1">
    <property type="nucleotide sequence ID" value="NZ_RJSF01000047.1"/>
</dbReference>
<dbReference type="OrthoDB" id="9814695at2"/>
<dbReference type="AlphaFoldDB" id="A0A3N0GGX6"/>
<dbReference type="Gene3D" id="3.20.20.30">
    <property type="entry name" value="Luciferase-like domain"/>
    <property type="match status" value="1"/>
</dbReference>
<keyword evidence="3" id="KW-0560">Oxidoreductase</keyword>
<evidence type="ECO:0000256" key="2">
    <source>
        <dbReference type="ARBA" id="ARBA00022643"/>
    </source>
</evidence>
<organism evidence="6 7">
    <name type="scientific">Nocardioides pocheonensis</name>
    <dbReference type="NCBI Taxonomy" id="661485"/>
    <lineage>
        <taxon>Bacteria</taxon>
        <taxon>Bacillati</taxon>
        <taxon>Actinomycetota</taxon>
        <taxon>Actinomycetes</taxon>
        <taxon>Propionibacteriales</taxon>
        <taxon>Nocardioidaceae</taxon>
        <taxon>Nocardioides</taxon>
    </lineage>
</organism>
<sequence>MTLKFHWFLPTNGGDGRHVVSGGHGVDAGSAGRPASVPYLGQVARSAEQLGFEGALTPTGAWCEDAWLATAMLAPLSERLKFLVAFRPGLTSPTLAAQMATTYQNLSGGRLLLNVVTGGESHEQRAYGDFLDKDGRYARCDEFLTVVRALWAGETVDYAGEHLAVEGARLQQLPHVLPEIYFGGSSPAAGRVAARHADVYLTWGEPPAAVAAKIAWIRALAAEEGRQVRFGIRLHTIPRDTAAEAWAEADRLLAGIDDATIASVQSGLARSESEGQRRMLALNRGTRDDLEVYPNLWAGIGLVRGGAGTALVGSFDEVADRIEEYHELGIEEFVLSGYPHLEGSYWFGEGVLPILEHRGLWKHPAPPSYAQASVPFGSVVA</sequence>
<dbReference type="Proteomes" id="UP000279994">
    <property type="component" value="Unassembled WGS sequence"/>
</dbReference>
<feature type="domain" description="Luciferase-like" evidence="5">
    <location>
        <begin position="5"/>
        <end position="331"/>
    </location>
</feature>
<keyword evidence="4" id="KW-0503">Monooxygenase</keyword>
<name>A0A3N0GGX6_9ACTN</name>
<evidence type="ECO:0000256" key="3">
    <source>
        <dbReference type="ARBA" id="ARBA00023002"/>
    </source>
</evidence>
<accession>A0A3N0GGX6</accession>